<dbReference type="PANTHER" id="PTHR33490:SF7">
    <property type="entry name" value="BLR2979 PROTEIN"/>
    <property type="match status" value="1"/>
</dbReference>
<reference evidence="2 3" key="1">
    <citation type="submission" date="2016-09" db="EMBL/GenBank/DDBJ databases">
        <title>Metabolic pathway, cell adaptation mechanisms and a novel monoxygenase revealed through proteogenomic-transcription analysis of a Sphingomonas haloaromaticamans strain degrading the fungicide ortho-phenylphenol.</title>
        <authorList>
            <person name="Perruchon C."/>
            <person name="Papadopoulou E.S."/>
            <person name="Rousidou C."/>
            <person name="Vasileiadis S."/>
            <person name="Tanou G."/>
            <person name="Amoutzias G."/>
            <person name="Molassiotis A."/>
            <person name="Karpouzas D.G."/>
        </authorList>
    </citation>
    <scope>NUCLEOTIDE SEQUENCE [LARGE SCALE GENOMIC DNA]</scope>
    <source>
        <strain evidence="2 3">P3</strain>
    </source>
</reference>
<dbReference type="SUPFAM" id="SSF54001">
    <property type="entry name" value="Cysteine proteinases"/>
    <property type="match status" value="1"/>
</dbReference>
<sequence length="293" mass="31827">MRYAVTHRTRFGYDSPVRFARCNLRLEPIAWDGQQLETHRLEITPRPRLSSARSGGYPVNAMRMVVDHAANELVIESRFRMRVDRIAPEPRADDPDLVTVTAVARNSGDLSAVGPANYLSASPMIGLEREIADWAAADLAPGRGVVEAGYALAQRIHDEFRYDGSATLADTPPIDAFRARHGVCQDFAQIMIAALRGHGLPAAYVSGYIRTIPPPGQSRLVGADATHAWVLIWCGPGRGWLGFDPTNACGMGSDHIVTAIGRDYGDVSPIDGIFLGQGAQQIDVSVDVEPLEE</sequence>
<dbReference type="InterPro" id="IPR038765">
    <property type="entry name" value="Papain-like_cys_pep_sf"/>
</dbReference>
<proteinExistence type="predicted"/>
<dbReference type="AlphaFoldDB" id="A0A1S1HBI0"/>
<dbReference type="PANTHER" id="PTHR33490">
    <property type="entry name" value="BLR5614 PROTEIN-RELATED"/>
    <property type="match status" value="1"/>
</dbReference>
<dbReference type="EMBL" id="MIPT01000001">
    <property type="protein sequence ID" value="OHT19172.1"/>
    <property type="molecule type" value="Genomic_DNA"/>
</dbReference>
<dbReference type="Pfam" id="PF08379">
    <property type="entry name" value="Bact_transglu_N"/>
    <property type="match status" value="1"/>
</dbReference>
<dbReference type="Pfam" id="PF01841">
    <property type="entry name" value="Transglut_core"/>
    <property type="match status" value="1"/>
</dbReference>
<dbReference type="InterPro" id="IPR002931">
    <property type="entry name" value="Transglutaminase-like"/>
</dbReference>
<dbReference type="Gene3D" id="3.10.620.30">
    <property type="match status" value="1"/>
</dbReference>
<dbReference type="OrthoDB" id="9804023at2"/>
<feature type="domain" description="Transglutaminase-like" evidence="1">
    <location>
        <begin position="176"/>
        <end position="247"/>
    </location>
</feature>
<gene>
    <name evidence="2" type="ORF">BHE75_01155</name>
</gene>
<accession>A0A1S1HBI0</accession>
<keyword evidence="3" id="KW-1185">Reference proteome</keyword>
<organism evidence="2 3">
    <name type="scientific">Edaphosphingomonas haloaromaticamans</name>
    <dbReference type="NCBI Taxonomy" id="653954"/>
    <lineage>
        <taxon>Bacteria</taxon>
        <taxon>Pseudomonadati</taxon>
        <taxon>Pseudomonadota</taxon>
        <taxon>Alphaproteobacteria</taxon>
        <taxon>Sphingomonadales</taxon>
        <taxon>Rhizorhabdaceae</taxon>
        <taxon>Edaphosphingomonas</taxon>
    </lineage>
</organism>
<comment type="caution">
    <text evidence="2">The sequence shown here is derived from an EMBL/GenBank/DDBJ whole genome shotgun (WGS) entry which is preliminary data.</text>
</comment>
<dbReference type="RefSeq" id="WP_070933029.1">
    <property type="nucleotide sequence ID" value="NZ_MIPT01000001.1"/>
</dbReference>
<evidence type="ECO:0000313" key="3">
    <source>
        <dbReference type="Proteomes" id="UP000179467"/>
    </source>
</evidence>
<dbReference type="Proteomes" id="UP000179467">
    <property type="component" value="Unassembled WGS sequence"/>
</dbReference>
<name>A0A1S1HBI0_9SPHN</name>
<dbReference type="InterPro" id="IPR013589">
    <property type="entry name" value="Bac_transglu_N"/>
</dbReference>
<dbReference type="SMART" id="SM00460">
    <property type="entry name" value="TGc"/>
    <property type="match status" value="1"/>
</dbReference>
<evidence type="ECO:0000313" key="2">
    <source>
        <dbReference type="EMBL" id="OHT19172.1"/>
    </source>
</evidence>
<evidence type="ECO:0000259" key="1">
    <source>
        <dbReference type="SMART" id="SM00460"/>
    </source>
</evidence>
<protein>
    <submittedName>
        <fullName evidence="2">Transglutaminase-like superfamily protein</fullName>
    </submittedName>
</protein>